<dbReference type="AlphaFoldDB" id="A0A0R3RMR5"/>
<evidence type="ECO:0000313" key="3">
    <source>
        <dbReference type="WBParaSite" id="EEL_0000277501-mRNA-1"/>
    </source>
</evidence>
<dbReference type="WBParaSite" id="EEL_0000277501-mRNA-1">
    <property type="protein sequence ID" value="EEL_0000277501-mRNA-1"/>
    <property type="gene ID" value="EEL_0000277501"/>
</dbReference>
<dbReference type="Proteomes" id="UP000050640">
    <property type="component" value="Unplaced"/>
</dbReference>
<keyword evidence="2" id="KW-1185">Reference proteome</keyword>
<proteinExistence type="predicted"/>
<reference evidence="3" key="1">
    <citation type="submission" date="2017-02" db="UniProtKB">
        <authorList>
            <consortium name="WormBaseParasite"/>
        </authorList>
    </citation>
    <scope>IDENTIFICATION</scope>
</reference>
<evidence type="ECO:0000256" key="1">
    <source>
        <dbReference type="SAM" id="MobiDB-lite"/>
    </source>
</evidence>
<sequence length="470" mass="54190">MDEKHRLASSSVSELSNNEDNTEIFLLSQPSHQNAVLQNILSKEITDNKSLYLIHGKDKESLKSSFAQEKEEKSLQLSNELPCCSKMGTAVDFPDKVVLGGLFIPWELYDYIGFDLLRPLAKFQALKNMNLYHAIRNELRRRGKNAGLRMLDIASEITVPGYFREIRAFWNNRSDTGENDFEFAFIRIVSFLYWANANIYSPTDLGLLNVEKLMLCYNCRWGETSTARKRFDAFIRRILFDMKDLLALRSWCGILREKTVVDVAMIRAEYLVVLDLGTMVSKGPFKKWNLKELFPKLKNLEDFTWLNCDVRTLVYLTSVNSLKRLVLHITKYDRVFFEQFFARFGFDVDVDSRESGNNEEVRQKIQSLTPQRPIYDDNNDLDSLASISASQDRTQETLSLSSSLVQSTFSDLDEEEETGSQSWISVKPATKKVYLDYAALSFAYGILRSKKYNLRNWSNKGAGFQSDFLP</sequence>
<protein>
    <submittedName>
        <fullName evidence="3">F-box domain-containing protein</fullName>
    </submittedName>
</protein>
<accession>A0A0R3RMR5</accession>
<organism evidence="2 3">
    <name type="scientific">Elaeophora elaphi</name>
    <dbReference type="NCBI Taxonomy" id="1147741"/>
    <lineage>
        <taxon>Eukaryota</taxon>
        <taxon>Metazoa</taxon>
        <taxon>Ecdysozoa</taxon>
        <taxon>Nematoda</taxon>
        <taxon>Chromadorea</taxon>
        <taxon>Rhabditida</taxon>
        <taxon>Spirurina</taxon>
        <taxon>Spiruromorpha</taxon>
        <taxon>Filarioidea</taxon>
        <taxon>Onchocercidae</taxon>
        <taxon>Elaeophora</taxon>
    </lineage>
</organism>
<feature type="region of interest" description="Disordered" evidence="1">
    <location>
        <begin position="357"/>
        <end position="376"/>
    </location>
</feature>
<name>A0A0R3RMR5_9BILA</name>
<evidence type="ECO:0000313" key="2">
    <source>
        <dbReference type="Proteomes" id="UP000050640"/>
    </source>
</evidence>